<keyword evidence="2" id="KW-1185">Reference proteome</keyword>
<dbReference type="Proteomes" id="UP000788993">
    <property type="component" value="Unassembled WGS sequence"/>
</dbReference>
<comment type="caution">
    <text evidence="1">The sequence shown here is derived from an EMBL/GenBank/DDBJ whole genome shotgun (WGS) entry which is preliminary data.</text>
</comment>
<reference evidence="1" key="2">
    <citation type="submission" date="2021-01" db="EMBL/GenBank/DDBJ databases">
        <authorList>
            <person name="Schikora-Tamarit M.A."/>
        </authorList>
    </citation>
    <scope>NUCLEOTIDE SEQUENCE</scope>
    <source>
        <strain evidence="1">NCAIM Y.01608</strain>
    </source>
</reference>
<dbReference type="AlphaFoldDB" id="A0A9P8PSU0"/>
<gene>
    <name evidence="1" type="ORF">OGATHE_000326</name>
</gene>
<accession>A0A9P8PSU0</accession>
<sequence>MVASPCMLLYTAAWRMRSTGFHGVAGSLDTETSLGSSRWLLAGDELSDVICVIDSFLDLYLDCGELDSCNFSLSRSTLVPVNENVCLASESDARLMSIARVT</sequence>
<dbReference type="EMBL" id="JAEUBD010000095">
    <property type="protein sequence ID" value="KAH3677672.1"/>
    <property type="molecule type" value="Genomic_DNA"/>
</dbReference>
<reference evidence="1" key="1">
    <citation type="journal article" date="2021" name="Open Biol.">
        <title>Shared evolutionary footprints suggest mitochondrial oxidative damage underlies multiple complex I losses in fungi.</title>
        <authorList>
            <person name="Schikora-Tamarit M.A."/>
            <person name="Marcet-Houben M."/>
            <person name="Nosek J."/>
            <person name="Gabaldon T."/>
        </authorList>
    </citation>
    <scope>NUCLEOTIDE SEQUENCE</scope>
    <source>
        <strain evidence="1">NCAIM Y.01608</strain>
    </source>
</reference>
<name>A0A9P8PSU0_9ASCO</name>
<proteinExistence type="predicted"/>
<evidence type="ECO:0000313" key="2">
    <source>
        <dbReference type="Proteomes" id="UP000788993"/>
    </source>
</evidence>
<organism evidence="1 2">
    <name type="scientific">Ogataea polymorpha</name>
    <dbReference type="NCBI Taxonomy" id="460523"/>
    <lineage>
        <taxon>Eukaryota</taxon>
        <taxon>Fungi</taxon>
        <taxon>Dikarya</taxon>
        <taxon>Ascomycota</taxon>
        <taxon>Saccharomycotina</taxon>
        <taxon>Pichiomycetes</taxon>
        <taxon>Pichiales</taxon>
        <taxon>Pichiaceae</taxon>
        <taxon>Ogataea</taxon>
    </lineage>
</organism>
<protein>
    <submittedName>
        <fullName evidence="1">Uncharacterized protein</fullName>
    </submittedName>
</protein>
<evidence type="ECO:0000313" key="1">
    <source>
        <dbReference type="EMBL" id="KAH3677672.1"/>
    </source>
</evidence>